<sequence>MENERPKKLYPIIRRYLVNTHIEFSNFLKDKNNCYYYYQSKDDKYDQQAFIRCNLRPKDYNYHPYSMLDSEFATSKDYLFAEFRAKDMVIEYLAKEIDELDMANNRNARSMEEIMKKSPFNWTGTKVEAVELIYALKHSGVINMGNVNINELAKYFGLLFNIDDLRIYKTFMEIKGREKPAAFMEQLRDCIIKLWKKSLK</sequence>
<evidence type="ECO:0000313" key="1">
    <source>
        <dbReference type="EMBL" id="MBK3518247.1"/>
    </source>
</evidence>
<accession>A0ABS1HKP9</accession>
<dbReference type="EMBL" id="JAENRR010000030">
    <property type="protein sequence ID" value="MBK3518247.1"/>
    <property type="molecule type" value="Genomic_DNA"/>
</dbReference>
<evidence type="ECO:0000313" key="2">
    <source>
        <dbReference type="Proteomes" id="UP000605676"/>
    </source>
</evidence>
<proteinExistence type="predicted"/>
<gene>
    <name evidence="1" type="ORF">JIV24_12960</name>
</gene>
<name>A0ABS1HKP9_9BACT</name>
<keyword evidence="2" id="KW-1185">Reference proteome</keyword>
<dbReference type="Pfam" id="PF09357">
    <property type="entry name" value="RteC"/>
    <property type="match status" value="1"/>
</dbReference>
<dbReference type="Proteomes" id="UP000605676">
    <property type="component" value="Unassembled WGS sequence"/>
</dbReference>
<reference evidence="1 2" key="1">
    <citation type="submission" date="2021-01" db="EMBL/GenBank/DDBJ databases">
        <title>Carboxyliciviraga sp.nov., isolated from coastal sediments.</title>
        <authorList>
            <person name="Lu D."/>
            <person name="Zhang T."/>
        </authorList>
    </citation>
    <scope>NUCLEOTIDE SEQUENCE [LARGE SCALE GENOMIC DNA]</scope>
    <source>
        <strain evidence="1 2">N1Y132</strain>
    </source>
</reference>
<dbReference type="InterPro" id="IPR018534">
    <property type="entry name" value="Tet_reg_excision_RteC"/>
</dbReference>
<protein>
    <submittedName>
        <fullName evidence="1">RteC domain-containing protein</fullName>
    </submittedName>
</protein>
<comment type="caution">
    <text evidence="1">The sequence shown here is derived from an EMBL/GenBank/DDBJ whole genome shotgun (WGS) entry which is preliminary data.</text>
</comment>
<organism evidence="1 2">
    <name type="scientific">Carboxylicivirga marina</name>
    <dbReference type="NCBI Taxonomy" id="2800988"/>
    <lineage>
        <taxon>Bacteria</taxon>
        <taxon>Pseudomonadati</taxon>
        <taxon>Bacteroidota</taxon>
        <taxon>Bacteroidia</taxon>
        <taxon>Marinilabiliales</taxon>
        <taxon>Marinilabiliaceae</taxon>
        <taxon>Carboxylicivirga</taxon>
    </lineage>
</organism>
<dbReference type="RefSeq" id="WP_200465520.1">
    <property type="nucleotide sequence ID" value="NZ_JAENRR010000030.1"/>
</dbReference>